<reference evidence="1 2" key="1">
    <citation type="journal article" date="2018" name="Environ. Microbiol.">
        <title>Isolation and genomic characterization of Novimethylophilus kurashikiensis gen. nov. sp. nov., a new lanthanide-dependent methylotrophic species of Methylophilaceae.</title>
        <authorList>
            <person name="Lv H."/>
            <person name="Sahin N."/>
            <person name="Tani A."/>
        </authorList>
    </citation>
    <scope>NUCLEOTIDE SEQUENCE [LARGE SCALE GENOMIC DNA]</scope>
    <source>
        <strain evidence="1 2">La2-4</strain>
    </source>
</reference>
<proteinExistence type="predicted"/>
<evidence type="ECO:0000313" key="2">
    <source>
        <dbReference type="Proteomes" id="UP000245081"/>
    </source>
</evidence>
<dbReference type="AlphaFoldDB" id="A0A2R5F578"/>
<dbReference type="Proteomes" id="UP000245081">
    <property type="component" value="Unassembled WGS sequence"/>
</dbReference>
<dbReference type="Pfam" id="PF05930">
    <property type="entry name" value="Phage_AlpA"/>
    <property type="match status" value="1"/>
</dbReference>
<accession>A0A2R5F578</accession>
<evidence type="ECO:0000313" key="1">
    <source>
        <dbReference type="EMBL" id="GBG13512.1"/>
    </source>
</evidence>
<keyword evidence="2" id="KW-1185">Reference proteome</keyword>
<name>A0A2R5F578_9PROT</name>
<comment type="caution">
    <text evidence="1">The sequence shown here is derived from an EMBL/GenBank/DDBJ whole genome shotgun (WGS) entry which is preliminary data.</text>
</comment>
<dbReference type="Gene3D" id="1.10.238.160">
    <property type="match status" value="1"/>
</dbReference>
<gene>
    <name evidence="1" type="ORF">NMK_1062</name>
</gene>
<sequence length="111" mass="12695">MTNIKFTQLEYIAGNEEWLRLIHVMKMTGEKKSSLYVKIKDNLYPAPIKPGGNSSAWPRSEIEIVMAAWASGKCKEEIRALVLQLEENRKLAFDKVSRKFGLDLPAKEINE</sequence>
<protein>
    <submittedName>
        <fullName evidence="1">Outer membrane protein assembly factor BamA</fullName>
    </submittedName>
</protein>
<dbReference type="InterPro" id="IPR010260">
    <property type="entry name" value="AlpA"/>
</dbReference>
<organism evidence="1 2">
    <name type="scientific">Novimethylophilus kurashikiensis</name>
    <dbReference type="NCBI Taxonomy" id="1825523"/>
    <lineage>
        <taxon>Bacteria</taxon>
        <taxon>Pseudomonadati</taxon>
        <taxon>Pseudomonadota</taxon>
        <taxon>Betaproteobacteria</taxon>
        <taxon>Nitrosomonadales</taxon>
        <taxon>Methylophilaceae</taxon>
        <taxon>Novimethylophilus</taxon>
    </lineage>
</organism>
<dbReference type="EMBL" id="BDOQ01000003">
    <property type="protein sequence ID" value="GBG13512.1"/>
    <property type="molecule type" value="Genomic_DNA"/>
</dbReference>
<dbReference type="RefSeq" id="WP_181376173.1">
    <property type="nucleotide sequence ID" value="NZ_BDOQ01000003.1"/>
</dbReference>